<evidence type="ECO:0000256" key="1">
    <source>
        <dbReference type="ARBA" id="ARBA00004651"/>
    </source>
</evidence>
<feature type="transmembrane region" description="Helical" evidence="7">
    <location>
        <begin position="179"/>
        <end position="206"/>
    </location>
</feature>
<evidence type="ECO:0000256" key="6">
    <source>
        <dbReference type="ARBA" id="ARBA00023136"/>
    </source>
</evidence>
<evidence type="ECO:0000256" key="3">
    <source>
        <dbReference type="ARBA" id="ARBA00022475"/>
    </source>
</evidence>
<dbReference type="SUPFAM" id="SSF52833">
    <property type="entry name" value="Thioredoxin-like"/>
    <property type="match status" value="1"/>
</dbReference>
<comment type="subcellular location">
    <subcellularLocation>
        <location evidence="1">Cell membrane</location>
        <topology evidence="1">Multi-pass membrane protein</topology>
    </subcellularLocation>
</comment>
<dbReference type="AlphaFoldDB" id="A0A0W8FA16"/>
<keyword evidence="5 7" id="KW-1133">Transmembrane helix</keyword>
<dbReference type="GO" id="GO:0016491">
    <property type="term" value="F:oxidoreductase activity"/>
    <property type="evidence" value="ECO:0007669"/>
    <property type="project" value="InterPro"/>
</dbReference>
<dbReference type="PANTHER" id="PTHR31272">
    <property type="entry name" value="CYTOCHROME C-TYPE BIOGENESIS PROTEIN HI_1454-RELATED"/>
    <property type="match status" value="1"/>
</dbReference>
<feature type="transmembrane region" description="Helical" evidence="7">
    <location>
        <begin position="411"/>
        <end position="430"/>
    </location>
</feature>
<dbReference type="GO" id="GO:0017004">
    <property type="term" value="P:cytochrome complex assembly"/>
    <property type="evidence" value="ECO:0007669"/>
    <property type="project" value="InterPro"/>
</dbReference>
<dbReference type="Gene3D" id="3.40.30.10">
    <property type="entry name" value="Glutaredoxin"/>
    <property type="match status" value="1"/>
</dbReference>
<evidence type="ECO:0000256" key="7">
    <source>
        <dbReference type="SAM" id="Phobius"/>
    </source>
</evidence>
<dbReference type="InterPro" id="IPR036249">
    <property type="entry name" value="Thioredoxin-like_sf"/>
</dbReference>
<evidence type="ECO:0000256" key="5">
    <source>
        <dbReference type="ARBA" id="ARBA00022989"/>
    </source>
</evidence>
<dbReference type="Pfam" id="PF00578">
    <property type="entry name" value="AhpC-TSA"/>
    <property type="match status" value="1"/>
</dbReference>
<evidence type="ECO:0000256" key="2">
    <source>
        <dbReference type="ARBA" id="ARBA00006143"/>
    </source>
</evidence>
<dbReference type="InterPro" id="IPR000866">
    <property type="entry name" value="AhpC/TSA"/>
</dbReference>
<evidence type="ECO:0000313" key="9">
    <source>
        <dbReference type="EMBL" id="KUG17703.1"/>
    </source>
</evidence>
<dbReference type="InterPro" id="IPR051790">
    <property type="entry name" value="Cytochrome_c-biogenesis_DsbD"/>
</dbReference>
<proteinExistence type="inferred from homology"/>
<dbReference type="Pfam" id="PF02683">
    <property type="entry name" value="DsbD_TM"/>
    <property type="match status" value="1"/>
</dbReference>
<comment type="caution">
    <text evidence="9">The sequence shown here is derived from an EMBL/GenBank/DDBJ whole genome shotgun (WGS) entry which is preliminary data.</text>
</comment>
<gene>
    <name evidence="9" type="ORF">ASZ90_012628</name>
</gene>
<feature type="domain" description="Thioredoxin" evidence="8">
    <location>
        <begin position="1"/>
        <end position="162"/>
    </location>
</feature>
<keyword evidence="4 7" id="KW-0812">Transmembrane</keyword>
<evidence type="ECO:0000259" key="8">
    <source>
        <dbReference type="PROSITE" id="PS51352"/>
    </source>
</evidence>
<dbReference type="GO" id="GO:0005886">
    <property type="term" value="C:plasma membrane"/>
    <property type="evidence" value="ECO:0007669"/>
    <property type="project" value="UniProtKB-SubCell"/>
</dbReference>
<dbReference type="InterPro" id="IPR003834">
    <property type="entry name" value="Cyt_c_assmbl_TM_dom"/>
</dbReference>
<keyword evidence="6 7" id="KW-0472">Membrane</keyword>
<dbReference type="InterPro" id="IPR013766">
    <property type="entry name" value="Thioredoxin_domain"/>
</dbReference>
<reference evidence="9" key="1">
    <citation type="journal article" date="2015" name="Proc. Natl. Acad. Sci. U.S.A.">
        <title>Networks of energetic and metabolic interactions define dynamics in microbial communities.</title>
        <authorList>
            <person name="Embree M."/>
            <person name="Liu J.K."/>
            <person name="Al-Bassam M.M."/>
            <person name="Zengler K."/>
        </authorList>
    </citation>
    <scope>NUCLEOTIDE SEQUENCE</scope>
</reference>
<protein>
    <recommendedName>
        <fullName evidence="8">Thioredoxin domain-containing protein</fullName>
    </recommendedName>
</protein>
<accession>A0A0W8FA16</accession>
<dbReference type="PANTHER" id="PTHR31272:SF9">
    <property type="entry name" value="BLL1027 PROTEIN"/>
    <property type="match status" value="1"/>
</dbReference>
<feature type="transmembrane region" description="Helical" evidence="7">
    <location>
        <begin position="366"/>
        <end position="390"/>
    </location>
</feature>
<organism evidence="9">
    <name type="scientific">hydrocarbon metagenome</name>
    <dbReference type="NCBI Taxonomy" id="938273"/>
    <lineage>
        <taxon>unclassified sequences</taxon>
        <taxon>metagenomes</taxon>
        <taxon>ecological metagenomes</taxon>
    </lineage>
</organism>
<keyword evidence="3" id="KW-1003">Cell membrane</keyword>
<name>A0A0W8FA16_9ZZZZ</name>
<feature type="transmembrane region" description="Helical" evidence="7">
    <location>
        <begin position="227"/>
        <end position="248"/>
    </location>
</feature>
<dbReference type="PROSITE" id="PS51352">
    <property type="entry name" value="THIOREDOXIN_2"/>
    <property type="match status" value="1"/>
</dbReference>
<sequence length="433" mass="47122">MAPDFQAVDLDGKNVSLSGYRGEAVLLHITNIENPLCRECENALDAQTNQLSQLAEMDPGVNIITLNVRKNSYSLDGRELAEGWWNANITGPWIEDFDPYPLTGKYIDYSTLEGGFANPTLILIDKEGNVAGLYHVYQLGKGEIDGIQSAESLKSDLERIEAGEASGFEGIASRQGINYLGMFALGIVTSLSPCSIALLLAMFSYVMTARRKEEYLRKTASASKEGFMIGIAFTLGMAAVFFIVGFFLSDIGVFIRQARFFDLAAGLLMIILGINIIKPIGEIIEPVRSRLSFGRGNSDAIDEETIAEKKGIMERLVSVSMNLFRYSAFIGAFTLGVFFALGWAPCAVSLVFPVLIWLISQDVTPIGGALMLFVFGVGHGVPVIPIATFSRAVGGQIGEKYIAAGKHITKIFGLAVIVIGLIYAVRYLGFKMW</sequence>
<dbReference type="GO" id="GO:0016209">
    <property type="term" value="F:antioxidant activity"/>
    <property type="evidence" value="ECO:0007669"/>
    <property type="project" value="InterPro"/>
</dbReference>
<feature type="transmembrane region" description="Helical" evidence="7">
    <location>
        <begin position="328"/>
        <end position="360"/>
    </location>
</feature>
<evidence type="ECO:0000256" key="4">
    <source>
        <dbReference type="ARBA" id="ARBA00022692"/>
    </source>
</evidence>
<comment type="similarity">
    <text evidence="2">Belongs to the DsbD family.</text>
</comment>
<feature type="transmembrane region" description="Helical" evidence="7">
    <location>
        <begin position="260"/>
        <end position="280"/>
    </location>
</feature>
<dbReference type="EMBL" id="LNQE01001425">
    <property type="protein sequence ID" value="KUG17703.1"/>
    <property type="molecule type" value="Genomic_DNA"/>
</dbReference>